<name>A0AAX6MMN8_9PEZI</name>
<proteinExistence type="predicted"/>
<organism evidence="3 4">
    <name type="scientific">Daldinia eschscholtzii</name>
    <dbReference type="NCBI Taxonomy" id="292717"/>
    <lineage>
        <taxon>Eukaryota</taxon>
        <taxon>Fungi</taxon>
        <taxon>Dikarya</taxon>
        <taxon>Ascomycota</taxon>
        <taxon>Pezizomycotina</taxon>
        <taxon>Sordariomycetes</taxon>
        <taxon>Xylariomycetidae</taxon>
        <taxon>Xylariales</taxon>
        <taxon>Hypoxylaceae</taxon>
        <taxon>Daldinia</taxon>
    </lineage>
</organism>
<evidence type="ECO:0000256" key="1">
    <source>
        <dbReference type="SAM" id="SignalP"/>
    </source>
</evidence>
<evidence type="ECO:0000313" key="4">
    <source>
        <dbReference type="Proteomes" id="UP001369815"/>
    </source>
</evidence>
<feature type="domain" description="Deoxyribonuclease NucA/NucB" evidence="2">
    <location>
        <begin position="65"/>
        <end position="173"/>
    </location>
</feature>
<keyword evidence="4" id="KW-1185">Reference proteome</keyword>
<dbReference type="AlphaFoldDB" id="A0AAX6MMN8"/>
<dbReference type="InterPro" id="IPR029476">
    <property type="entry name" value="DNase_NucA_NucB"/>
</dbReference>
<gene>
    <name evidence="3" type="ORF">Daesc_003851</name>
</gene>
<keyword evidence="1" id="KW-0732">Signal</keyword>
<dbReference type="EMBL" id="JBANMG010000004">
    <property type="protein sequence ID" value="KAK6953889.1"/>
    <property type="molecule type" value="Genomic_DNA"/>
</dbReference>
<dbReference type="Pfam" id="PF14040">
    <property type="entry name" value="DNase_NucA_NucB"/>
    <property type="match status" value="1"/>
</dbReference>
<evidence type="ECO:0000313" key="3">
    <source>
        <dbReference type="EMBL" id="KAK6953889.1"/>
    </source>
</evidence>
<comment type="caution">
    <text evidence="3">The sequence shown here is derived from an EMBL/GenBank/DDBJ whole genome shotgun (WGS) entry which is preliminary data.</text>
</comment>
<feature type="signal peptide" evidence="1">
    <location>
        <begin position="1"/>
        <end position="20"/>
    </location>
</feature>
<protein>
    <recommendedName>
        <fullName evidence="2">Deoxyribonuclease NucA/NucB domain-containing protein</fullName>
    </recommendedName>
</protein>
<feature type="chain" id="PRO_5043679922" description="Deoxyribonuclease NucA/NucB domain-containing protein" evidence="1">
    <location>
        <begin position="21"/>
        <end position="380"/>
    </location>
</feature>
<accession>A0AAX6MMN8</accession>
<dbReference type="Proteomes" id="UP001369815">
    <property type="component" value="Unassembled WGS sequence"/>
</dbReference>
<evidence type="ECO:0000259" key="2">
    <source>
        <dbReference type="Pfam" id="PF14040"/>
    </source>
</evidence>
<reference evidence="3 4" key="1">
    <citation type="journal article" date="2024" name="Front Chem Biol">
        <title>Unveiling the potential of Daldinia eschscholtzii MFLUCC 19-0629 through bioactivity and bioinformatics studies for enhanced sustainable agriculture production.</title>
        <authorList>
            <person name="Brooks S."/>
            <person name="Weaver J.A."/>
            <person name="Klomchit A."/>
            <person name="Alharthi S.A."/>
            <person name="Onlamun T."/>
            <person name="Nurani R."/>
            <person name="Vong T.K."/>
            <person name="Alberti F."/>
            <person name="Greco C."/>
        </authorList>
    </citation>
    <scope>NUCLEOTIDE SEQUENCE [LARGE SCALE GENOMIC DNA]</scope>
    <source>
        <strain evidence="3">MFLUCC 19-0629</strain>
    </source>
</reference>
<sequence length="380" mass="41430">MGLKQLSIWAIAALLAGVLGVEHGAGLEQPSPPGRGNRLFPRVPKDFGTFDVDCAGAEGACNNACWNIRCLNQGVADANKVVYIGPNNKAENDRNRFESGCQTADNSVCGSYPFSQAFYADQSKAGDMNCDEWPPAVAQQPPFAQKQKKNSLRCIPARENSSLGSKLKNFIHDQGGPYSSRPKGPMARDDFFRITFDVSKADKSKVPYCTIRPSSCTQDGYQFEMRKKANQNGKISAPYNHATDNAYSYQDGPWKDVLQCSVELTRDGDNTFGDMKLFNHLNDKDVSRSSSCSVQSATGDCEVKGLPNPLTISKTGGFGTKIGFHYPNPNFSWDSESTGDGKGPATNAGQPLRFCKVDSISKTQQKVECWFPCFETASGK</sequence>